<keyword evidence="5" id="KW-0143">Chaperone</keyword>
<dbReference type="Proteomes" id="UP000811282">
    <property type="component" value="Unassembled WGS sequence"/>
</dbReference>
<keyword evidence="7" id="KW-0969">Cilium</keyword>
<comment type="subcellular location">
    <subcellularLocation>
        <location evidence="1 6">Cytoplasm</location>
        <location evidence="1 6">Cytosol</location>
    </subcellularLocation>
</comment>
<dbReference type="EMBL" id="JAFJYC010000001">
    <property type="protein sequence ID" value="MBT9432663.1"/>
    <property type="molecule type" value="Genomic_DNA"/>
</dbReference>
<comment type="caution">
    <text evidence="7">The sequence shown here is derived from an EMBL/GenBank/DDBJ whole genome shotgun (WGS) entry which is preliminary data.</text>
</comment>
<dbReference type="Pfam" id="PF02561">
    <property type="entry name" value="FliS"/>
    <property type="match status" value="1"/>
</dbReference>
<keyword evidence="7" id="KW-0966">Cell projection</keyword>
<keyword evidence="4 6" id="KW-1005">Bacterial flagellum biogenesis</keyword>
<proteinExistence type="inferred from homology"/>
<dbReference type="RefSeq" id="WP_215669783.1">
    <property type="nucleotide sequence ID" value="NZ_JAFJYC010000001.1"/>
</dbReference>
<name>A0ABS5YCH7_9GAMM</name>
<protein>
    <recommendedName>
        <fullName evidence="6">Flagellar secretion chaperone FliS</fullName>
    </recommendedName>
</protein>
<comment type="similarity">
    <text evidence="2 6">Belongs to the FliS family.</text>
</comment>
<dbReference type="InterPro" id="IPR003713">
    <property type="entry name" value="FliS"/>
</dbReference>
<dbReference type="Gene3D" id="1.20.120.340">
    <property type="entry name" value="Flagellar protein FliS"/>
    <property type="match status" value="1"/>
</dbReference>
<dbReference type="SUPFAM" id="SSF101116">
    <property type="entry name" value="Flagellar export chaperone FliS"/>
    <property type="match status" value="1"/>
</dbReference>
<keyword evidence="3 6" id="KW-0963">Cytoplasm</keyword>
<evidence type="ECO:0000256" key="1">
    <source>
        <dbReference type="ARBA" id="ARBA00004514"/>
    </source>
</evidence>
<evidence type="ECO:0000256" key="4">
    <source>
        <dbReference type="ARBA" id="ARBA00022795"/>
    </source>
</evidence>
<evidence type="ECO:0000313" key="8">
    <source>
        <dbReference type="Proteomes" id="UP000811282"/>
    </source>
</evidence>
<dbReference type="PIRSF" id="PIRSF039090">
    <property type="entry name" value="Flis"/>
    <property type="match status" value="1"/>
</dbReference>
<dbReference type="PANTHER" id="PTHR34773:SF1">
    <property type="entry name" value="FLAGELLAR SECRETION CHAPERONE FLIS"/>
    <property type="match status" value="1"/>
</dbReference>
<organism evidence="7 8">
    <name type="scientific">Candidatus Sodalis endolongispinus</name>
    <dbReference type="NCBI Taxonomy" id="2812662"/>
    <lineage>
        <taxon>Bacteria</taxon>
        <taxon>Pseudomonadati</taxon>
        <taxon>Pseudomonadota</taxon>
        <taxon>Gammaproteobacteria</taxon>
        <taxon>Enterobacterales</taxon>
        <taxon>Bruguierivoracaceae</taxon>
        <taxon>Sodalis</taxon>
    </lineage>
</organism>
<evidence type="ECO:0000256" key="2">
    <source>
        <dbReference type="ARBA" id="ARBA00008787"/>
    </source>
</evidence>
<evidence type="ECO:0000313" key="7">
    <source>
        <dbReference type="EMBL" id="MBT9432663.1"/>
    </source>
</evidence>
<evidence type="ECO:0000256" key="6">
    <source>
        <dbReference type="PIRNR" id="PIRNR039090"/>
    </source>
</evidence>
<accession>A0ABS5YCH7</accession>
<gene>
    <name evidence="7" type="primary">fliS</name>
    <name evidence="7" type="ORF">JZM24_11995</name>
</gene>
<keyword evidence="7" id="KW-0282">Flagellum</keyword>
<dbReference type="PANTHER" id="PTHR34773">
    <property type="entry name" value="FLAGELLAR SECRETION CHAPERONE FLIS"/>
    <property type="match status" value="1"/>
</dbReference>
<evidence type="ECO:0000256" key="5">
    <source>
        <dbReference type="ARBA" id="ARBA00023186"/>
    </source>
</evidence>
<reference evidence="7 8" key="1">
    <citation type="journal article" date="2021" name="Genome Biol. Evol.">
        <title>The evolution of interdependence in a four-way mealybug symbiosis.</title>
        <authorList>
            <person name="Garber A.I."/>
            <person name="Kupper M."/>
            <person name="Laetsch D.R."/>
            <person name="Weldon S.R."/>
            <person name="Ladinsky M.S."/>
            <person name="Bjorkman P.J."/>
            <person name="McCutcheon J.P."/>
        </authorList>
    </citation>
    <scope>NUCLEOTIDE SEQUENCE [LARGE SCALE GENOMIC DNA]</scope>
    <source>
        <strain evidence="7">SOD</strain>
    </source>
</reference>
<evidence type="ECO:0000256" key="3">
    <source>
        <dbReference type="ARBA" id="ARBA00022490"/>
    </source>
</evidence>
<dbReference type="InterPro" id="IPR036584">
    <property type="entry name" value="FliS_sf"/>
</dbReference>
<keyword evidence="8" id="KW-1185">Reference proteome</keyword>
<dbReference type="NCBIfam" id="TIGR00208">
    <property type="entry name" value="fliS"/>
    <property type="match status" value="1"/>
</dbReference>
<sequence>MSVDQGINAYQKISLQTGIAGATPHQLIVMLFDGAHGALARAGIWMARGNIARRGEEISRAIAIIEGGLLASLDYEKGKTLTEDLASLYRYMIRTLLQANLHNDPEAIKHVDALLKNISSAWKEITPAR</sequence>
<dbReference type="CDD" id="cd16098">
    <property type="entry name" value="FliS"/>
    <property type="match status" value="1"/>
</dbReference>